<accession>A0ACC2HUW6</accession>
<evidence type="ECO:0000313" key="1">
    <source>
        <dbReference type="EMBL" id="KAJ8106879.1"/>
    </source>
</evidence>
<reference evidence="1" key="1">
    <citation type="submission" date="2022-11" db="EMBL/GenBank/DDBJ databases">
        <title>Genome Sequence of Nemania bipapillata.</title>
        <authorList>
            <person name="Buettner E."/>
        </authorList>
    </citation>
    <scope>NUCLEOTIDE SEQUENCE</scope>
    <source>
        <strain evidence="1">CP14</strain>
    </source>
</reference>
<dbReference type="Proteomes" id="UP001153334">
    <property type="component" value="Unassembled WGS sequence"/>
</dbReference>
<dbReference type="EMBL" id="JAPESX010002691">
    <property type="protein sequence ID" value="KAJ8106879.1"/>
    <property type="molecule type" value="Genomic_DNA"/>
</dbReference>
<gene>
    <name evidence="1" type="ORF">ONZ43_g6912</name>
</gene>
<name>A0ACC2HUW6_9PEZI</name>
<evidence type="ECO:0000313" key="2">
    <source>
        <dbReference type="Proteomes" id="UP001153334"/>
    </source>
</evidence>
<protein>
    <submittedName>
        <fullName evidence="1">Uncharacterized protein</fullName>
    </submittedName>
</protein>
<comment type="caution">
    <text evidence="1">The sequence shown here is derived from an EMBL/GenBank/DDBJ whole genome shotgun (WGS) entry which is preliminary data.</text>
</comment>
<sequence>MQDVASGEAVVQQANGEAAGDLMDIDDDNDEDIVVKGEGVTVHTSGVQESQAQKSQVQKSQAQKSKVQESHVEESNVQKAVDNKAANLQATVEDAVDESVTEKTADQESAGQEANATDSADQDAAPLVVPTPIIINYARYCRIYGVSLRYAQNLWSRIRRDLKFYPGNEDAVITPDDRQLTIILQFLSCVDEMPKVNYDQMVKLAGIGRRSAQSYVCRFKKVIFIGLLCYRLAAESQA</sequence>
<proteinExistence type="predicted"/>
<organism evidence="1 2">
    <name type="scientific">Nemania bipapillata</name>
    <dbReference type="NCBI Taxonomy" id="110536"/>
    <lineage>
        <taxon>Eukaryota</taxon>
        <taxon>Fungi</taxon>
        <taxon>Dikarya</taxon>
        <taxon>Ascomycota</taxon>
        <taxon>Pezizomycotina</taxon>
        <taxon>Sordariomycetes</taxon>
        <taxon>Xylariomycetidae</taxon>
        <taxon>Xylariales</taxon>
        <taxon>Xylariaceae</taxon>
        <taxon>Nemania</taxon>
    </lineage>
</organism>
<keyword evidence="2" id="KW-1185">Reference proteome</keyword>